<reference evidence="2" key="1">
    <citation type="submission" date="2017-02" db="EMBL/GenBank/DDBJ databases">
        <authorList>
            <person name="Varghese N."/>
            <person name="Submissions S."/>
        </authorList>
    </citation>
    <scope>NUCLEOTIDE SEQUENCE [LARGE SCALE GENOMIC DNA]</scope>
    <source>
        <strain evidence="2">ATCC 49788</strain>
    </source>
</reference>
<proteinExistence type="predicted"/>
<dbReference type="Proteomes" id="UP000190460">
    <property type="component" value="Unassembled WGS sequence"/>
</dbReference>
<sequence>MVDIMMVWGGGFDFERHCPSFDDLIDWRNRAVTAYNKLHGAKT</sequence>
<evidence type="ECO:0000313" key="2">
    <source>
        <dbReference type="Proteomes" id="UP000190460"/>
    </source>
</evidence>
<organism evidence="1 2">
    <name type="scientific">Thiothrix eikelboomii</name>
    <dbReference type="NCBI Taxonomy" id="92487"/>
    <lineage>
        <taxon>Bacteria</taxon>
        <taxon>Pseudomonadati</taxon>
        <taxon>Pseudomonadota</taxon>
        <taxon>Gammaproteobacteria</taxon>
        <taxon>Thiotrichales</taxon>
        <taxon>Thiotrichaceae</taxon>
        <taxon>Thiothrix</taxon>
    </lineage>
</organism>
<dbReference type="AlphaFoldDB" id="A0A1T4W4K1"/>
<gene>
    <name evidence="1" type="ORF">SAMN02745130_00997</name>
</gene>
<keyword evidence="2" id="KW-1185">Reference proteome</keyword>
<accession>A0A1T4W4K1</accession>
<protein>
    <submittedName>
        <fullName evidence="1">Uncharacterized protein</fullName>
    </submittedName>
</protein>
<name>A0A1T4W4K1_9GAMM</name>
<dbReference type="EMBL" id="FUYB01000003">
    <property type="protein sequence ID" value="SKA72200.1"/>
    <property type="molecule type" value="Genomic_DNA"/>
</dbReference>
<evidence type="ECO:0000313" key="1">
    <source>
        <dbReference type="EMBL" id="SKA72200.1"/>
    </source>
</evidence>
<dbReference type="RefSeq" id="WP_268807800.1">
    <property type="nucleotide sequence ID" value="NZ_FUYB01000003.1"/>
</dbReference>